<name>A0A7W6GGR5_9HYPH</name>
<dbReference type="InterPro" id="IPR036388">
    <property type="entry name" value="WH-like_DNA-bd_sf"/>
</dbReference>
<sequence length="306" mass="33919">MNLMLRQPLPLLELDILRTFVAISETGNFTTAAETVHRTPSAVSMQIKKLEEMLGCSLFRRDARSVTLTHHGEVLLSYARRLLSLSNEAVSRFMMPEMNGVVRLGAPDDVGELILPEVLRRFADTYPSIAVNVSIEQSSSLRRAVAERRLDLAIFNSPDGTTPVPGEILMKEQLVWAAKNCGTAHLKHPLPVSIWEEGCIWRARALEELSKSGREFRVAYFCAHHMGQRAAIRADLAVAPLARFLVQDDMVALGEKDGLPDLGHYTIGMVVAEDAEAPVLAVADYIRAAFARYERSPKEMLLPVAC</sequence>
<dbReference type="PROSITE" id="PS50931">
    <property type="entry name" value="HTH_LYSR"/>
    <property type="match status" value="1"/>
</dbReference>
<comment type="caution">
    <text evidence="6">The sequence shown here is derived from an EMBL/GenBank/DDBJ whole genome shotgun (WGS) entry which is preliminary data.</text>
</comment>
<protein>
    <submittedName>
        <fullName evidence="6">DNA-binding transcriptional LysR family regulator</fullName>
    </submittedName>
</protein>
<dbReference type="EMBL" id="JACIEE010000001">
    <property type="protein sequence ID" value="MBB3975181.1"/>
    <property type="molecule type" value="Genomic_DNA"/>
</dbReference>
<feature type="domain" description="HTH lysR-type" evidence="5">
    <location>
        <begin position="12"/>
        <end position="69"/>
    </location>
</feature>
<comment type="similarity">
    <text evidence="1">Belongs to the LysR transcriptional regulatory family.</text>
</comment>
<dbReference type="Proteomes" id="UP000574761">
    <property type="component" value="Unassembled WGS sequence"/>
</dbReference>
<dbReference type="InterPro" id="IPR000847">
    <property type="entry name" value="LysR_HTH_N"/>
</dbReference>
<reference evidence="6 7" key="1">
    <citation type="submission" date="2020-08" db="EMBL/GenBank/DDBJ databases">
        <title>Genomic Encyclopedia of Type Strains, Phase IV (KMG-IV): sequencing the most valuable type-strain genomes for metagenomic binning, comparative biology and taxonomic classification.</title>
        <authorList>
            <person name="Goeker M."/>
        </authorList>
    </citation>
    <scope>NUCLEOTIDE SEQUENCE [LARGE SCALE GENOMIC DNA]</scope>
    <source>
        <strain evidence="6 7">DSM 100211</strain>
    </source>
</reference>
<dbReference type="FunFam" id="1.10.10.10:FF:000001">
    <property type="entry name" value="LysR family transcriptional regulator"/>
    <property type="match status" value="1"/>
</dbReference>
<evidence type="ECO:0000313" key="7">
    <source>
        <dbReference type="Proteomes" id="UP000574761"/>
    </source>
</evidence>
<dbReference type="Pfam" id="PF03466">
    <property type="entry name" value="LysR_substrate"/>
    <property type="match status" value="1"/>
</dbReference>
<dbReference type="SUPFAM" id="SSF53850">
    <property type="entry name" value="Periplasmic binding protein-like II"/>
    <property type="match status" value="1"/>
</dbReference>
<dbReference type="GO" id="GO:0003677">
    <property type="term" value="F:DNA binding"/>
    <property type="evidence" value="ECO:0007669"/>
    <property type="project" value="UniProtKB-KW"/>
</dbReference>
<dbReference type="PANTHER" id="PTHR30579">
    <property type="entry name" value="TRANSCRIPTIONAL REGULATOR"/>
    <property type="match status" value="1"/>
</dbReference>
<dbReference type="SUPFAM" id="SSF46785">
    <property type="entry name" value="Winged helix' DNA-binding domain"/>
    <property type="match status" value="1"/>
</dbReference>
<dbReference type="InterPro" id="IPR050176">
    <property type="entry name" value="LTTR"/>
</dbReference>
<dbReference type="RefSeq" id="WP_183798245.1">
    <property type="nucleotide sequence ID" value="NZ_JACIEE010000001.1"/>
</dbReference>
<dbReference type="Pfam" id="PF00126">
    <property type="entry name" value="HTH_1"/>
    <property type="match status" value="1"/>
</dbReference>
<keyword evidence="3 6" id="KW-0238">DNA-binding</keyword>
<dbReference type="AlphaFoldDB" id="A0A7W6GGR5"/>
<evidence type="ECO:0000313" key="6">
    <source>
        <dbReference type="EMBL" id="MBB3975181.1"/>
    </source>
</evidence>
<evidence type="ECO:0000256" key="3">
    <source>
        <dbReference type="ARBA" id="ARBA00023125"/>
    </source>
</evidence>
<evidence type="ECO:0000256" key="1">
    <source>
        <dbReference type="ARBA" id="ARBA00009437"/>
    </source>
</evidence>
<keyword evidence="2" id="KW-0805">Transcription regulation</keyword>
<evidence type="ECO:0000256" key="2">
    <source>
        <dbReference type="ARBA" id="ARBA00023015"/>
    </source>
</evidence>
<accession>A0A7W6GGR5</accession>
<dbReference type="GO" id="GO:0003700">
    <property type="term" value="F:DNA-binding transcription factor activity"/>
    <property type="evidence" value="ECO:0007669"/>
    <property type="project" value="InterPro"/>
</dbReference>
<dbReference type="InterPro" id="IPR005119">
    <property type="entry name" value="LysR_subst-bd"/>
</dbReference>
<evidence type="ECO:0000256" key="4">
    <source>
        <dbReference type="ARBA" id="ARBA00023163"/>
    </source>
</evidence>
<keyword evidence="4" id="KW-0804">Transcription</keyword>
<gene>
    <name evidence="6" type="ORF">GGQ64_000357</name>
</gene>
<evidence type="ECO:0000259" key="5">
    <source>
        <dbReference type="PROSITE" id="PS50931"/>
    </source>
</evidence>
<dbReference type="PANTHER" id="PTHR30579:SF7">
    <property type="entry name" value="HTH-TYPE TRANSCRIPTIONAL REGULATOR LRHA-RELATED"/>
    <property type="match status" value="1"/>
</dbReference>
<dbReference type="InterPro" id="IPR036390">
    <property type="entry name" value="WH_DNA-bd_sf"/>
</dbReference>
<dbReference type="Gene3D" id="1.10.10.10">
    <property type="entry name" value="Winged helix-like DNA-binding domain superfamily/Winged helix DNA-binding domain"/>
    <property type="match status" value="1"/>
</dbReference>
<dbReference type="PRINTS" id="PR00039">
    <property type="entry name" value="HTHLYSR"/>
</dbReference>
<dbReference type="Gene3D" id="3.40.190.10">
    <property type="entry name" value="Periplasmic binding protein-like II"/>
    <property type="match status" value="2"/>
</dbReference>
<keyword evidence="7" id="KW-1185">Reference proteome</keyword>
<organism evidence="6 7">
    <name type="scientific">Mycoplana azooxidifex</name>
    <dbReference type="NCBI Taxonomy" id="1636188"/>
    <lineage>
        <taxon>Bacteria</taxon>
        <taxon>Pseudomonadati</taxon>
        <taxon>Pseudomonadota</taxon>
        <taxon>Alphaproteobacteria</taxon>
        <taxon>Hyphomicrobiales</taxon>
        <taxon>Rhizobiaceae</taxon>
        <taxon>Mycoplana</taxon>
    </lineage>
</organism>
<proteinExistence type="inferred from homology"/>